<keyword evidence="3" id="KW-1185">Reference proteome</keyword>
<sequence length="546" mass="63816">MNAFQIKIVLENTHPPIWRRVIIPEGLTFSQLSVVLNIVMGWDGSHLCDFSFFKPRSIIAESGIDDKGKVAATESTYINSYMYPPVWFRYTYDFGDEWVHRVTVEAVVENYRYGYPKVIKIKGTCPPENCGGVYQFQELRVHKGMDSEALCDGEKVNEILKQRCYIVLGKKEKRNAAEIYQDFEHKKYGLFAEMKPVEEVPMFDERMADPEFVERLMQKMKKLTDGAERTISIPYTLEQYLNVLTKNELQILAGTKNITFRLSDIKKILKENIKAVMADTHTIEKYIYCMDDAEVASIQRVIDSQGPYFEQPDDDFSILAIGEYIDVDWHYGILIPDEVIQVFQRVVRPINQRKRGQYVWLLKCIDTANLLYAITPLAILMKLYNQSKQFKINVIELVRGIHDLPPEVCSVVLEQGTMYMTEILPYKKELMETQAHKDFYIPTTSEISQGVYNMIWFADPDDVFDAVEFLVDVKNLEYDEAYQQIRNIVILIAQGYQVKDIMERLHAKQFRFDKQHAREFLFLIMRLMDTTRLQAHRGFTIKEITR</sequence>
<dbReference type="PANTHER" id="PTHR41878">
    <property type="entry name" value="LEXA REPRESSOR-RELATED"/>
    <property type="match status" value="1"/>
</dbReference>
<dbReference type="InterPro" id="IPR024047">
    <property type="entry name" value="MM3350-like_sf"/>
</dbReference>
<dbReference type="Proteomes" id="UP000036503">
    <property type="component" value="Unassembled WGS sequence"/>
</dbReference>
<dbReference type="Pfam" id="PF07929">
    <property type="entry name" value="PRiA4_ORF3"/>
    <property type="match status" value="1"/>
</dbReference>
<dbReference type="InParanoid" id="A0A0J6WUB8"/>
<evidence type="ECO:0000313" key="3">
    <source>
        <dbReference type="Proteomes" id="UP000036503"/>
    </source>
</evidence>
<comment type="caution">
    <text evidence="2">The sequence shown here is derived from an EMBL/GenBank/DDBJ whole genome shotgun (WGS) entry which is preliminary data.</text>
</comment>
<evidence type="ECO:0000313" key="2">
    <source>
        <dbReference type="EMBL" id="KMO85367.1"/>
    </source>
</evidence>
<accession>A0A0J6WUB8</accession>
<proteinExistence type="predicted"/>
<dbReference type="EMBL" id="LEKT01000068">
    <property type="protein sequence ID" value="KMO85367.1"/>
    <property type="molecule type" value="Genomic_DNA"/>
</dbReference>
<protein>
    <recommendedName>
        <fullName evidence="1">Plasmid pRiA4b Orf3-like domain-containing protein</fullName>
    </recommendedName>
</protein>
<dbReference type="InterPro" id="IPR012912">
    <property type="entry name" value="Plasmid_pRiA4b_Orf3-like"/>
</dbReference>
<dbReference type="SUPFAM" id="SSF159941">
    <property type="entry name" value="MM3350-like"/>
    <property type="match status" value="1"/>
</dbReference>
<dbReference type="PATRIC" id="fig|1122219.3.peg.2991"/>
<dbReference type="PANTHER" id="PTHR41878:SF1">
    <property type="entry name" value="TNPR PROTEIN"/>
    <property type="match status" value="1"/>
</dbReference>
<feature type="domain" description="Plasmid pRiA4b Orf3-like" evidence="1">
    <location>
        <begin position="3"/>
        <end position="139"/>
    </location>
</feature>
<dbReference type="Gene3D" id="3.10.290.30">
    <property type="entry name" value="MM3350-like"/>
    <property type="match status" value="1"/>
</dbReference>
<gene>
    <name evidence="2" type="ORF">AB840_13850</name>
</gene>
<organism evidence="2 3">
    <name type="scientific">Megasphaera cerevisiae DSM 20462</name>
    <dbReference type="NCBI Taxonomy" id="1122219"/>
    <lineage>
        <taxon>Bacteria</taxon>
        <taxon>Bacillati</taxon>
        <taxon>Bacillota</taxon>
        <taxon>Negativicutes</taxon>
        <taxon>Veillonellales</taxon>
        <taxon>Veillonellaceae</taxon>
        <taxon>Megasphaera</taxon>
    </lineage>
</organism>
<evidence type="ECO:0000259" key="1">
    <source>
        <dbReference type="Pfam" id="PF07929"/>
    </source>
</evidence>
<name>A0A0J6WUB8_9FIRM</name>
<dbReference type="OrthoDB" id="9801392at2"/>
<dbReference type="STRING" id="39029.BSR42_03320"/>
<dbReference type="RefSeq" id="WP_048515440.1">
    <property type="nucleotide sequence ID" value="NZ_FUXD01000076.1"/>
</dbReference>
<dbReference type="AlphaFoldDB" id="A0A0J6WUB8"/>
<reference evidence="2 3" key="1">
    <citation type="submission" date="2015-06" db="EMBL/GenBank/DDBJ databases">
        <title>Draft genome sequence of beer spoilage bacterium Megasphaera cerevisiae type strain 20462.</title>
        <authorList>
            <person name="Kutumbaka K."/>
            <person name="Pasmowitz J."/>
            <person name="Mategko J."/>
            <person name="Reyes D."/>
            <person name="Friedrich A."/>
            <person name="Han S."/>
            <person name="Martens-Habbena W."/>
            <person name="Neal-McKinney J."/>
            <person name="Janagama H.K."/>
            <person name="Nadala C."/>
            <person name="Samadpour M."/>
        </authorList>
    </citation>
    <scope>NUCLEOTIDE SEQUENCE [LARGE SCALE GENOMIC DNA]</scope>
    <source>
        <strain evidence="2 3">DSM 20462</strain>
    </source>
</reference>